<feature type="non-terminal residue" evidence="1">
    <location>
        <position position="74"/>
    </location>
</feature>
<keyword evidence="2" id="KW-1185">Reference proteome</keyword>
<reference evidence="1" key="1">
    <citation type="submission" date="2022-05" db="EMBL/GenBank/DDBJ databases">
        <title>Chromosome-level genome of Chaenocephalus aceratus.</title>
        <authorList>
            <person name="Park H."/>
        </authorList>
    </citation>
    <scope>NUCLEOTIDE SEQUENCE</scope>
    <source>
        <strain evidence="1">KU_202001</strain>
    </source>
</reference>
<organism evidence="1 2">
    <name type="scientific">Chaenocephalus aceratus</name>
    <name type="common">Blackfin icefish</name>
    <name type="synonym">Chaenichthys aceratus</name>
    <dbReference type="NCBI Taxonomy" id="36190"/>
    <lineage>
        <taxon>Eukaryota</taxon>
        <taxon>Metazoa</taxon>
        <taxon>Chordata</taxon>
        <taxon>Craniata</taxon>
        <taxon>Vertebrata</taxon>
        <taxon>Euteleostomi</taxon>
        <taxon>Actinopterygii</taxon>
        <taxon>Neopterygii</taxon>
        <taxon>Teleostei</taxon>
        <taxon>Neoteleostei</taxon>
        <taxon>Acanthomorphata</taxon>
        <taxon>Eupercaria</taxon>
        <taxon>Perciformes</taxon>
        <taxon>Notothenioidei</taxon>
        <taxon>Channichthyidae</taxon>
        <taxon>Chaenocephalus</taxon>
    </lineage>
</organism>
<proteinExistence type="predicted"/>
<protein>
    <submittedName>
        <fullName evidence="1">Uncharacterized protein</fullName>
    </submittedName>
</protein>
<name>A0ACB9XU19_CHAAC</name>
<feature type="non-terminal residue" evidence="1">
    <location>
        <position position="1"/>
    </location>
</feature>
<evidence type="ECO:0000313" key="1">
    <source>
        <dbReference type="EMBL" id="KAI4830235.1"/>
    </source>
</evidence>
<evidence type="ECO:0000313" key="2">
    <source>
        <dbReference type="Proteomes" id="UP001057452"/>
    </source>
</evidence>
<sequence>LLLVPVQLLLVLVQLLLGQICSVHLPQDSPLQPSVQVKYAPSEQELCERKIDQDDQEPLEIKEEQEENLRSAPA</sequence>
<gene>
    <name evidence="1" type="ORF">KUCAC02_001883</name>
</gene>
<comment type="caution">
    <text evidence="1">The sequence shown here is derived from an EMBL/GenBank/DDBJ whole genome shotgun (WGS) entry which is preliminary data.</text>
</comment>
<dbReference type="EMBL" id="CM043787">
    <property type="protein sequence ID" value="KAI4830235.1"/>
    <property type="molecule type" value="Genomic_DNA"/>
</dbReference>
<dbReference type="Proteomes" id="UP001057452">
    <property type="component" value="Chromosome 3"/>
</dbReference>
<accession>A0ACB9XU19</accession>